<evidence type="ECO:0000256" key="2">
    <source>
        <dbReference type="SAM" id="SignalP"/>
    </source>
</evidence>
<dbReference type="Proteomes" id="UP001596512">
    <property type="component" value="Unassembled WGS sequence"/>
</dbReference>
<evidence type="ECO:0000313" key="4">
    <source>
        <dbReference type="Proteomes" id="UP001596512"/>
    </source>
</evidence>
<gene>
    <name evidence="3" type="ORF">ACFQV2_27250</name>
</gene>
<name>A0ABW2TSY9_9PSEU</name>
<keyword evidence="2" id="KW-0732">Signal</keyword>
<organism evidence="3 4">
    <name type="scientific">Actinokineospora soli</name>
    <dbReference type="NCBI Taxonomy" id="1048753"/>
    <lineage>
        <taxon>Bacteria</taxon>
        <taxon>Bacillati</taxon>
        <taxon>Actinomycetota</taxon>
        <taxon>Actinomycetes</taxon>
        <taxon>Pseudonocardiales</taxon>
        <taxon>Pseudonocardiaceae</taxon>
        <taxon>Actinokineospora</taxon>
    </lineage>
</organism>
<proteinExistence type="predicted"/>
<feature type="chain" id="PRO_5047540901" evidence="2">
    <location>
        <begin position="25"/>
        <end position="104"/>
    </location>
</feature>
<keyword evidence="4" id="KW-1185">Reference proteome</keyword>
<comment type="caution">
    <text evidence="3">The sequence shown here is derived from an EMBL/GenBank/DDBJ whole genome shotgun (WGS) entry which is preliminary data.</text>
</comment>
<dbReference type="EMBL" id="JBHTEY010000004">
    <property type="protein sequence ID" value="MFC7616606.1"/>
    <property type="molecule type" value="Genomic_DNA"/>
</dbReference>
<feature type="region of interest" description="Disordered" evidence="1">
    <location>
        <begin position="23"/>
        <end position="44"/>
    </location>
</feature>
<evidence type="ECO:0000256" key="1">
    <source>
        <dbReference type="SAM" id="MobiDB-lite"/>
    </source>
</evidence>
<protein>
    <submittedName>
        <fullName evidence="3">Uncharacterized protein</fullName>
    </submittedName>
</protein>
<reference evidence="4" key="1">
    <citation type="journal article" date="2019" name="Int. J. Syst. Evol. Microbiol.">
        <title>The Global Catalogue of Microorganisms (GCM) 10K type strain sequencing project: providing services to taxonomists for standard genome sequencing and annotation.</title>
        <authorList>
            <consortium name="The Broad Institute Genomics Platform"/>
            <consortium name="The Broad Institute Genome Sequencing Center for Infectious Disease"/>
            <person name="Wu L."/>
            <person name="Ma J."/>
        </authorList>
    </citation>
    <scope>NUCLEOTIDE SEQUENCE [LARGE SCALE GENOMIC DNA]</scope>
    <source>
        <strain evidence="4">JCM 17695</strain>
    </source>
</reference>
<accession>A0ABW2TSY9</accession>
<feature type="signal peptide" evidence="2">
    <location>
        <begin position="1"/>
        <end position="24"/>
    </location>
</feature>
<evidence type="ECO:0000313" key="3">
    <source>
        <dbReference type="EMBL" id="MFC7616606.1"/>
    </source>
</evidence>
<sequence>MRLRRIALGAACAALLVPGVAAQAQPPAPAPAPEVCAPAGATSDEHTDDAACVAVDVALSHAPKIGVRPSCTWRCGRRPRPGRSGWRCACPPGWSGTGRPRGCR</sequence>